<evidence type="ECO:0000313" key="2">
    <source>
        <dbReference type="EMBL" id="PSN64101.1"/>
    </source>
</evidence>
<reference evidence="2 3" key="1">
    <citation type="journal article" date="2018" name="Front. Microbiol.">
        <title>Genome-Wide Analysis of Corynespora cassiicola Leaf Fall Disease Putative Effectors.</title>
        <authorList>
            <person name="Lopez D."/>
            <person name="Ribeiro S."/>
            <person name="Label P."/>
            <person name="Fumanal B."/>
            <person name="Venisse J.S."/>
            <person name="Kohler A."/>
            <person name="de Oliveira R.R."/>
            <person name="Labutti K."/>
            <person name="Lipzen A."/>
            <person name="Lail K."/>
            <person name="Bauer D."/>
            <person name="Ohm R.A."/>
            <person name="Barry K.W."/>
            <person name="Spatafora J."/>
            <person name="Grigoriev I.V."/>
            <person name="Martin F.M."/>
            <person name="Pujade-Renaud V."/>
        </authorList>
    </citation>
    <scope>NUCLEOTIDE SEQUENCE [LARGE SCALE GENOMIC DNA]</scope>
    <source>
        <strain evidence="2 3">Philippines</strain>
    </source>
</reference>
<keyword evidence="1" id="KW-1133">Transmembrane helix</keyword>
<dbReference type="Proteomes" id="UP000240883">
    <property type="component" value="Unassembled WGS sequence"/>
</dbReference>
<gene>
    <name evidence="2" type="ORF">BS50DRAFT_648004</name>
</gene>
<organism evidence="2 3">
    <name type="scientific">Corynespora cassiicola Philippines</name>
    <dbReference type="NCBI Taxonomy" id="1448308"/>
    <lineage>
        <taxon>Eukaryota</taxon>
        <taxon>Fungi</taxon>
        <taxon>Dikarya</taxon>
        <taxon>Ascomycota</taxon>
        <taxon>Pezizomycotina</taxon>
        <taxon>Dothideomycetes</taxon>
        <taxon>Pleosporomycetidae</taxon>
        <taxon>Pleosporales</taxon>
        <taxon>Corynesporascaceae</taxon>
        <taxon>Corynespora</taxon>
    </lineage>
</organism>
<keyword evidence="1" id="KW-0472">Membrane</keyword>
<sequence length="108" mass="11776">MVLSGSLFYTHGSWSTPFQEHAISWSLFFGLNSCIPFVVFSPIRGKKAPYGHINVDMVVLALQSRALIHGSLRGFVYVVVVVVVVVVVAVGPGNRHVQSQYLLSANTC</sequence>
<accession>A0A2T2NF90</accession>
<feature type="transmembrane region" description="Helical" evidence="1">
    <location>
        <begin position="74"/>
        <end position="93"/>
    </location>
</feature>
<dbReference type="EMBL" id="KZ678139">
    <property type="protein sequence ID" value="PSN64101.1"/>
    <property type="molecule type" value="Genomic_DNA"/>
</dbReference>
<proteinExistence type="predicted"/>
<evidence type="ECO:0000313" key="3">
    <source>
        <dbReference type="Proteomes" id="UP000240883"/>
    </source>
</evidence>
<name>A0A2T2NF90_CORCC</name>
<keyword evidence="3" id="KW-1185">Reference proteome</keyword>
<dbReference type="AlphaFoldDB" id="A0A2T2NF90"/>
<feature type="transmembrane region" description="Helical" evidence="1">
    <location>
        <begin position="22"/>
        <end position="40"/>
    </location>
</feature>
<evidence type="ECO:0000256" key="1">
    <source>
        <dbReference type="SAM" id="Phobius"/>
    </source>
</evidence>
<protein>
    <submittedName>
        <fullName evidence="2">Uncharacterized protein</fullName>
    </submittedName>
</protein>
<keyword evidence="1" id="KW-0812">Transmembrane</keyword>